<evidence type="ECO:0000256" key="15">
    <source>
        <dbReference type="ARBA" id="ARBA00023136"/>
    </source>
</evidence>
<evidence type="ECO:0000256" key="3">
    <source>
        <dbReference type="ARBA" id="ARBA00004141"/>
    </source>
</evidence>
<name>A0ABU9T8I9_9HYPH</name>
<evidence type="ECO:0000256" key="1">
    <source>
        <dbReference type="ARBA" id="ARBA00001971"/>
    </source>
</evidence>
<keyword evidence="11" id="KW-0479">Metal-binding</keyword>
<dbReference type="InterPro" id="IPR034804">
    <property type="entry name" value="SQR/QFR_C/D"/>
</dbReference>
<dbReference type="Pfam" id="PF01127">
    <property type="entry name" value="Sdh_cyt"/>
    <property type="match status" value="1"/>
</dbReference>
<dbReference type="CDD" id="cd03495">
    <property type="entry name" value="SQR_TypeC_SdhD_like"/>
    <property type="match status" value="1"/>
</dbReference>
<keyword evidence="9" id="KW-0349">Heme</keyword>
<evidence type="ECO:0000256" key="13">
    <source>
        <dbReference type="ARBA" id="ARBA00022989"/>
    </source>
</evidence>
<comment type="subunit">
    <text evidence="5">Part of an enzyme complex containing four subunits: a flavoprotein, an iron-sulfur protein, plus two membrane-anchoring proteins, SdhC and SdhD.</text>
</comment>
<keyword evidence="13 16" id="KW-1133">Transmembrane helix</keyword>
<evidence type="ECO:0000256" key="4">
    <source>
        <dbReference type="ARBA" id="ARBA00005163"/>
    </source>
</evidence>
<keyword evidence="7" id="KW-0813">Transport</keyword>
<comment type="cofactor">
    <cofactor evidence="1">
        <name>heme</name>
        <dbReference type="ChEBI" id="CHEBI:30413"/>
    </cofactor>
</comment>
<dbReference type="EMBL" id="JBBMQO010000007">
    <property type="protein sequence ID" value="MEM5502447.1"/>
    <property type="molecule type" value="Genomic_DNA"/>
</dbReference>
<evidence type="ECO:0000256" key="9">
    <source>
        <dbReference type="ARBA" id="ARBA00022617"/>
    </source>
</evidence>
<evidence type="ECO:0000256" key="2">
    <source>
        <dbReference type="ARBA" id="ARBA00004050"/>
    </source>
</evidence>
<evidence type="ECO:0000313" key="17">
    <source>
        <dbReference type="EMBL" id="MEM5502447.1"/>
    </source>
</evidence>
<dbReference type="Gene3D" id="1.20.1300.10">
    <property type="entry name" value="Fumarate reductase/succinate dehydrogenase, transmembrane subunit"/>
    <property type="match status" value="1"/>
</dbReference>
<evidence type="ECO:0000256" key="10">
    <source>
        <dbReference type="ARBA" id="ARBA00022692"/>
    </source>
</evidence>
<comment type="subcellular location">
    <subcellularLocation>
        <location evidence="3">Membrane</location>
        <topology evidence="3">Multi-pass membrane protein</topology>
    </subcellularLocation>
</comment>
<keyword evidence="10 16" id="KW-0812">Transmembrane</keyword>
<dbReference type="InterPro" id="IPR000701">
    <property type="entry name" value="SuccDH_FuR_B_TM-su"/>
</dbReference>
<feature type="transmembrane region" description="Helical" evidence="16">
    <location>
        <begin position="98"/>
        <end position="120"/>
    </location>
</feature>
<dbReference type="RefSeq" id="WP_342848767.1">
    <property type="nucleotide sequence ID" value="NZ_JBBMQO010000007.1"/>
</dbReference>
<gene>
    <name evidence="17" type="primary">sdhD</name>
    <name evidence="17" type="ORF">WNY59_12705</name>
</gene>
<comment type="function">
    <text evidence="2">Membrane-anchoring subunit of succinate dehydrogenase (SDH).</text>
</comment>
<feature type="transmembrane region" description="Helical" evidence="16">
    <location>
        <begin position="28"/>
        <end position="48"/>
    </location>
</feature>
<dbReference type="NCBIfam" id="TIGR02968">
    <property type="entry name" value="succ_dehyd_anc"/>
    <property type="match status" value="1"/>
</dbReference>
<evidence type="ECO:0000256" key="8">
    <source>
        <dbReference type="ARBA" id="ARBA00022532"/>
    </source>
</evidence>
<evidence type="ECO:0000313" key="18">
    <source>
        <dbReference type="Proteomes" id="UP001477870"/>
    </source>
</evidence>
<keyword evidence="18" id="KW-1185">Reference proteome</keyword>
<feature type="transmembrane region" description="Helical" evidence="16">
    <location>
        <begin position="54"/>
        <end position="77"/>
    </location>
</feature>
<comment type="pathway">
    <text evidence="4">Carbohydrate metabolism; tricarboxylic acid cycle.</text>
</comment>
<comment type="caution">
    <text evidence="17">The sequence shown here is derived from an EMBL/GenBank/DDBJ whole genome shotgun (WGS) entry which is preliminary data.</text>
</comment>
<reference evidence="17 18" key="1">
    <citation type="submission" date="2024-03" db="EMBL/GenBank/DDBJ databases">
        <title>Community enrichment and isolation of bacterial strains for fucoidan degradation.</title>
        <authorList>
            <person name="Sichert A."/>
        </authorList>
    </citation>
    <scope>NUCLEOTIDE SEQUENCE [LARGE SCALE GENOMIC DNA]</scope>
    <source>
        <strain evidence="17 18">AS62</strain>
    </source>
</reference>
<evidence type="ECO:0000256" key="7">
    <source>
        <dbReference type="ARBA" id="ARBA00022448"/>
    </source>
</evidence>
<evidence type="ECO:0000256" key="11">
    <source>
        <dbReference type="ARBA" id="ARBA00022723"/>
    </source>
</evidence>
<accession>A0ABU9T8I9</accession>
<sequence length="126" mass="13848">MSMLTPLKRVRGLGASKSGTEHFWRQRLTALANVPLLMAFVWIIVTTIGQPYEAVLATLGSPFVAVILLLVILSGLYHAKLGMQVVIEDYVHTESSKFVLLILNIFFTIVIAAVSIFAILKMGFAN</sequence>
<keyword evidence="8" id="KW-0816">Tricarboxylic acid cycle</keyword>
<keyword evidence="12" id="KW-0249">Electron transport</keyword>
<protein>
    <recommendedName>
        <fullName evidence="6">Succinate dehydrogenase hydrophobic membrane anchor subunit</fullName>
    </recommendedName>
</protein>
<evidence type="ECO:0000256" key="16">
    <source>
        <dbReference type="SAM" id="Phobius"/>
    </source>
</evidence>
<evidence type="ECO:0000256" key="6">
    <source>
        <dbReference type="ARBA" id="ARBA00019425"/>
    </source>
</evidence>
<evidence type="ECO:0000256" key="12">
    <source>
        <dbReference type="ARBA" id="ARBA00022982"/>
    </source>
</evidence>
<dbReference type="Proteomes" id="UP001477870">
    <property type="component" value="Unassembled WGS sequence"/>
</dbReference>
<evidence type="ECO:0000256" key="14">
    <source>
        <dbReference type="ARBA" id="ARBA00023004"/>
    </source>
</evidence>
<dbReference type="SUPFAM" id="SSF81343">
    <property type="entry name" value="Fumarate reductase respiratory complex transmembrane subunits"/>
    <property type="match status" value="1"/>
</dbReference>
<proteinExistence type="predicted"/>
<dbReference type="InterPro" id="IPR014312">
    <property type="entry name" value="Succ_DH_anchor"/>
</dbReference>
<evidence type="ECO:0000256" key="5">
    <source>
        <dbReference type="ARBA" id="ARBA00011558"/>
    </source>
</evidence>
<keyword evidence="14" id="KW-0408">Iron</keyword>
<organism evidence="17 18">
    <name type="scientific">Ahrensia kielensis</name>
    <dbReference type="NCBI Taxonomy" id="76980"/>
    <lineage>
        <taxon>Bacteria</taxon>
        <taxon>Pseudomonadati</taxon>
        <taxon>Pseudomonadota</taxon>
        <taxon>Alphaproteobacteria</taxon>
        <taxon>Hyphomicrobiales</taxon>
        <taxon>Ahrensiaceae</taxon>
        <taxon>Ahrensia</taxon>
    </lineage>
</organism>
<keyword evidence="15 16" id="KW-0472">Membrane</keyword>